<dbReference type="GO" id="GO:0046983">
    <property type="term" value="F:protein dimerization activity"/>
    <property type="evidence" value="ECO:0007669"/>
    <property type="project" value="InterPro"/>
</dbReference>
<dbReference type="CDD" id="cd00265">
    <property type="entry name" value="MADS_MEF2_like"/>
    <property type="match status" value="1"/>
</dbReference>
<keyword evidence="11" id="KW-1185">Reference proteome</keyword>
<dbReference type="InterPro" id="IPR002100">
    <property type="entry name" value="TF_MADSbox"/>
</dbReference>
<dbReference type="GO" id="GO:0045944">
    <property type="term" value="P:positive regulation of transcription by RNA polymerase II"/>
    <property type="evidence" value="ECO:0007669"/>
    <property type="project" value="InterPro"/>
</dbReference>
<dbReference type="InterPro" id="IPR002487">
    <property type="entry name" value="TF_Kbox"/>
</dbReference>
<feature type="region of interest" description="Disordered" evidence="7">
    <location>
        <begin position="217"/>
        <end position="236"/>
    </location>
</feature>
<evidence type="ECO:0000256" key="7">
    <source>
        <dbReference type="SAM" id="MobiDB-lite"/>
    </source>
</evidence>
<evidence type="ECO:0000256" key="4">
    <source>
        <dbReference type="ARBA" id="ARBA00023163"/>
    </source>
</evidence>
<protein>
    <recommendedName>
        <fullName evidence="12">MADS-box domain-containing protein</fullName>
    </recommendedName>
</protein>
<evidence type="ECO:0008006" key="12">
    <source>
        <dbReference type="Google" id="ProtNLM"/>
    </source>
</evidence>
<organism evidence="10 11">
    <name type="scientific">Rhododendron williamsianum</name>
    <dbReference type="NCBI Taxonomy" id="262921"/>
    <lineage>
        <taxon>Eukaryota</taxon>
        <taxon>Viridiplantae</taxon>
        <taxon>Streptophyta</taxon>
        <taxon>Embryophyta</taxon>
        <taxon>Tracheophyta</taxon>
        <taxon>Spermatophyta</taxon>
        <taxon>Magnoliopsida</taxon>
        <taxon>eudicotyledons</taxon>
        <taxon>Gunneridae</taxon>
        <taxon>Pentapetalae</taxon>
        <taxon>asterids</taxon>
        <taxon>Ericales</taxon>
        <taxon>Ericaceae</taxon>
        <taxon>Ericoideae</taxon>
        <taxon>Rhodoreae</taxon>
        <taxon>Rhododendron</taxon>
    </lineage>
</organism>
<dbReference type="InterPro" id="IPR050142">
    <property type="entry name" value="MADS-box/MEF2_TF"/>
</dbReference>
<evidence type="ECO:0000256" key="2">
    <source>
        <dbReference type="ARBA" id="ARBA00023015"/>
    </source>
</evidence>
<name>A0A6A4KWE1_9ERIC</name>
<gene>
    <name evidence="10" type="ORF">C3L33_19698</name>
</gene>
<evidence type="ECO:0000313" key="10">
    <source>
        <dbReference type="EMBL" id="KAE9448404.1"/>
    </source>
</evidence>
<dbReference type="GO" id="GO:0005634">
    <property type="term" value="C:nucleus"/>
    <property type="evidence" value="ECO:0007669"/>
    <property type="project" value="UniProtKB-SubCell"/>
</dbReference>
<dbReference type="OrthoDB" id="1898716at2759"/>
<sequence length="236" mass="27439">MGRGKIVIRRIDDTTSRQVTFSKRRNGLLKKAKELSILCDAEVGVIVVSNTGRLYEFASTSIRSIVKRYNKEQEDYQLMSPTSEAKFWQREAETLRQQLKYLEENQRQLKGEELNGLSVKDLENLESQLETSLNSIQTKKDQLFTDEIQQLNRQGVISHQENMKLFKEVNVLQKENAELQKKRGVLQVHGEKDIKRCSMQPHGFSTRCDLDGPIDLQLRQPQQRDYETPENATKLR</sequence>
<proteinExistence type="predicted"/>
<dbReference type="Pfam" id="PF01486">
    <property type="entry name" value="K-box"/>
    <property type="match status" value="1"/>
</dbReference>
<keyword evidence="2" id="KW-0805">Transcription regulation</keyword>
<dbReference type="Pfam" id="PF00319">
    <property type="entry name" value="SRF-TF"/>
    <property type="match status" value="1"/>
</dbReference>
<dbReference type="PROSITE" id="PS00350">
    <property type="entry name" value="MADS_BOX_1"/>
    <property type="match status" value="1"/>
</dbReference>
<keyword evidence="5" id="KW-0539">Nucleus</keyword>
<accession>A0A6A4KWE1</accession>
<dbReference type="GO" id="GO:0000977">
    <property type="term" value="F:RNA polymerase II transcription regulatory region sequence-specific DNA binding"/>
    <property type="evidence" value="ECO:0007669"/>
    <property type="project" value="InterPro"/>
</dbReference>
<evidence type="ECO:0000256" key="3">
    <source>
        <dbReference type="ARBA" id="ARBA00023125"/>
    </source>
</evidence>
<dbReference type="PRINTS" id="PR00404">
    <property type="entry name" value="MADSDOMAIN"/>
</dbReference>
<dbReference type="PROSITE" id="PS50066">
    <property type="entry name" value="MADS_BOX_2"/>
    <property type="match status" value="1"/>
</dbReference>
<evidence type="ECO:0000256" key="1">
    <source>
        <dbReference type="ARBA" id="ARBA00004123"/>
    </source>
</evidence>
<dbReference type="PANTHER" id="PTHR48019">
    <property type="entry name" value="SERUM RESPONSE FACTOR HOMOLOG"/>
    <property type="match status" value="1"/>
</dbReference>
<keyword evidence="6" id="KW-0175">Coiled coil</keyword>
<dbReference type="EMBL" id="QEFC01003425">
    <property type="protein sequence ID" value="KAE9448404.1"/>
    <property type="molecule type" value="Genomic_DNA"/>
</dbReference>
<keyword evidence="4" id="KW-0804">Transcription</keyword>
<evidence type="ECO:0000256" key="6">
    <source>
        <dbReference type="SAM" id="Coils"/>
    </source>
</evidence>
<dbReference type="Gene3D" id="3.40.1810.10">
    <property type="entry name" value="Transcription factor, MADS-box"/>
    <property type="match status" value="1"/>
</dbReference>
<dbReference type="InterPro" id="IPR036879">
    <property type="entry name" value="TF_MADSbox_sf"/>
</dbReference>
<feature type="coiled-coil region" evidence="6">
    <location>
        <begin position="85"/>
        <end position="182"/>
    </location>
</feature>
<reference evidence="10 11" key="1">
    <citation type="journal article" date="2019" name="Genome Biol. Evol.">
        <title>The Rhododendron genome and chromosomal organization provide insight into shared whole-genome duplications across the heath family (Ericaceae).</title>
        <authorList>
            <person name="Soza V.L."/>
            <person name="Lindsley D."/>
            <person name="Waalkes A."/>
            <person name="Ramage E."/>
            <person name="Patwardhan R.P."/>
            <person name="Burton J.N."/>
            <person name="Adey A."/>
            <person name="Kumar A."/>
            <person name="Qiu R."/>
            <person name="Shendure J."/>
            <person name="Hall B."/>
        </authorList>
    </citation>
    <scope>NUCLEOTIDE SEQUENCE [LARGE SCALE GENOMIC DNA]</scope>
    <source>
        <strain evidence="10">RSF 1966-606</strain>
    </source>
</reference>
<dbReference type="SMART" id="SM00432">
    <property type="entry name" value="MADS"/>
    <property type="match status" value="1"/>
</dbReference>
<evidence type="ECO:0000259" key="9">
    <source>
        <dbReference type="PROSITE" id="PS51297"/>
    </source>
</evidence>
<feature type="domain" description="MADS-box" evidence="8">
    <location>
        <begin position="1"/>
        <end position="61"/>
    </location>
</feature>
<dbReference type="Proteomes" id="UP000428333">
    <property type="component" value="Linkage Group LG12"/>
</dbReference>
<dbReference type="SMR" id="A0A6A4KWE1"/>
<dbReference type="SUPFAM" id="SSF55455">
    <property type="entry name" value="SRF-like"/>
    <property type="match status" value="1"/>
</dbReference>
<evidence type="ECO:0000313" key="11">
    <source>
        <dbReference type="Proteomes" id="UP000428333"/>
    </source>
</evidence>
<feature type="non-terminal residue" evidence="10">
    <location>
        <position position="1"/>
    </location>
</feature>
<feature type="domain" description="K-box" evidence="9">
    <location>
        <begin position="85"/>
        <end position="175"/>
    </location>
</feature>
<keyword evidence="3" id="KW-0238">DNA-binding</keyword>
<dbReference type="AlphaFoldDB" id="A0A6A4KWE1"/>
<dbReference type="PROSITE" id="PS51297">
    <property type="entry name" value="K_BOX"/>
    <property type="match status" value="1"/>
</dbReference>
<dbReference type="GO" id="GO:0003700">
    <property type="term" value="F:DNA-binding transcription factor activity"/>
    <property type="evidence" value="ECO:0007669"/>
    <property type="project" value="InterPro"/>
</dbReference>
<comment type="caution">
    <text evidence="10">The sequence shown here is derived from an EMBL/GenBank/DDBJ whole genome shotgun (WGS) entry which is preliminary data.</text>
</comment>
<dbReference type="InterPro" id="IPR033896">
    <property type="entry name" value="MEF2-like_N"/>
</dbReference>
<comment type="subcellular location">
    <subcellularLocation>
        <location evidence="1">Nucleus</location>
    </subcellularLocation>
</comment>
<evidence type="ECO:0000259" key="8">
    <source>
        <dbReference type="PROSITE" id="PS50066"/>
    </source>
</evidence>
<evidence type="ECO:0000256" key="5">
    <source>
        <dbReference type="ARBA" id="ARBA00023242"/>
    </source>
</evidence>